<protein>
    <submittedName>
        <fullName evidence="1">Uncharacterized protein</fullName>
    </submittedName>
</protein>
<evidence type="ECO:0000313" key="2">
    <source>
        <dbReference type="Proteomes" id="UP000245802"/>
    </source>
</evidence>
<organism evidence="1 2">
    <name type="scientific">Gemmata obscuriglobus</name>
    <dbReference type="NCBI Taxonomy" id="114"/>
    <lineage>
        <taxon>Bacteria</taxon>
        <taxon>Pseudomonadati</taxon>
        <taxon>Planctomycetota</taxon>
        <taxon>Planctomycetia</taxon>
        <taxon>Gemmatales</taxon>
        <taxon>Gemmataceae</taxon>
        <taxon>Gemmata</taxon>
    </lineage>
</organism>
<proteinExistence type="predicted"/>
<dbReference type="KEGG" id="gog:C1280_03575"/>
<dbReference type="AlphaFoldDB" id="A0A2Z3GS67"/>
<reference evidence="1 2" key="1">
    <citation type="submission" date="2018-01" db="EMBL/GenBank/DDBJ databases">
        <title>G. obscuriglobus.</title>
        <authorList>
            <person name="Franke J."/>
            <person name="Blomberg W."/>
            <person name="Selmecki A."/>
        </authorList>
    </citation>
    <scope>NUCLEOTIDE SEQUENCE [LARGE SCALE GENOMIC DNA]</scope>
    <source>
        <strain evidence="1 2">DSM 5831</strain>
    </source>
</reference>
<gene>
    <name evidence="1" type="ORF">C1280_03575</name>
</gene>
<dbReference type="RefSeq" id="WP_109570781.1">
    <property type="nucleotide sequence ID" value="NZ_CP025958.1"/>
</dbReference>
<dbReference type="OrthoDB" id="97265at203682"/>
<name>A0A2Z3GS67_9BACT</name>
<sequence length="81" mass="9083">MSETSPLRAGGWGVFNVQRAAFTSHTRREVAWAAPDFYDQFAPVTTSYDVVTGAATRLVPTQRTHPVSSWGVGFHLCERRW</sequence>
<evidence type="ECO:0000313" key="1">
    <source>
        <dbReference type="EMBL" id="AWM36178.1"/>
    </source>
</evidence>
<dbReference type="EMBL" id="CP025958">
    <property type="protein sequence ID" value="AWM36178.1"/>
    <property type="molecule type" value="Genomic_DNA"/>
</dbReference>
<dbReference type="Proteomes" id="UP000245802">
    <property type="component" value="Chromosome"/>
</dbReference>
<accession>A0A2Z3GS67</accession>
<keyword evidence="2" id="KW-1185">Reference proteome</keyword>